<evidence type="ECO:0000256" key="1">
    <source>
        <dbReference type="SAM" id="MobiDB-lite"/>
    </source>
</evidence>
<dbReference type="GO" id="GO:0005634">
    <property type="term" value="C:nucleus"/>
    <property type="evidence" value="ECO:0007669"/>
    <property type="project" value="TreeGrafter"/>
</dbReference>
<dbReference type="AlphaFoldDB" id="G3UDQ2"/>
<feature type="region of interest" description="Disordered" evidence="1">
    <location>
        <begin position="107"/>
        <end position="127"/>
    </location>
</feature>
<name>G3UDQ2_LOXAF</name>
<dbReference type="GO" id="GO:0090427">
    <property type="term" value="P:activation of meiosis"/>
    <property type="evidence" value="ECO:0007669"/>
    <property type="project" value="TreeGrafter"/>
</dbReference>
<evidence type="ECO:0000313" key="4">
    <source>
        <dbReference type="Proteomes" id="UP000007646"/>
    </source>
</evidence>
<gene>
    <name evidence="3" type="primary">STRA8</name>
</gene>
<dbReference type="OMA" id="YMQIIEF"/>
<dbReference type="GO" id="GO:0071300">
    <property type="term" value="P:cellular response to retinoic acid"/>
    <property type="evidence" value="ECO:0007669"/>
    <property type="project" value="InterPro"/>
</dbReference>
<sequence>QWQVLNKAKTYIQDLEQTLDTLLKLKESFNLVDGYARSLEEVRKEYARMYSGKLTYSQLQEPGTVLFSPPQPQTLCQGSPAMQKGSLSYQPLMASESGEILRKAFPTQREPNKACQKGKNMELTHSPGALSPDLMEFERYLTFYKQMMDLLTGNGIISSQEVTLSIVSAAISHLWQNLSEERKASLLQAWTQKHSGLPGLRGACQELACAEGSVKDSGVESQGASCSLVSTPEEILFEDAIDVAGFLDKSEAPSTSSSSSVLASCNPENSEKYQLYMQILEFFKSLCCVNVQLKQDPALAIDDELLMLRCTETFDDE</sequence>
<dbReference type="GO" id="GO:0007283">
    <property type="term" value="P:spermatogenesis"/>
    <property type="evidence" value="ECO:0007669"/>
    <property type="project" value="TreeGrafter"/>
</dbReference>
<reference evidence="3" key="2">
    <citation type="submission" date="2025-08" db="UniProtKB">
        <authorList>
            <consortium name="Ensembl"/>
        </authorList>
    </citation>
    <scope>IDENTIFICATION</scope>
    <source>
        <strain evidence="3">Isolate ISIS603380</strain>
    </source>
</reference>
<keyword evidence="4" id="KW-1185">Reference proteome</keyword>
<dbReference type="Proteomes" id="UP000007646">
    <property type="component" value="Unassembled WGS sequence"/>
</dbReference>
<dbReference type="InterPro" id="IPR057021">
    <property type="entry name" value="bHLH_STRA8"/>
</dbReference>
<dbReference type="GO" id="GO:0048477">
    <property type="term" value="P:oogenesis"/>
    <property type="evidence" value="ECO:0007669"/>
    <property type="project" value="TreeGrafter"/>
</dbReference>
<accession>G3UDQ2</accession>
<protein>
    <submittedName>
        <fullName evidence="3">Stimulated by retinoic acid 8</fullName>
    </submittedName>
</protein>
<dbReference type="Pfam" id="PF23175">
    <property type="entry name" value="bHLH_STRA8"/>
    <property type="match status" value="1"/>
</dbReference>
<reference evidence="3 4" key="1">
    <citation type="submission" date="2009-06" db="EMBL/GenBank/DDBJ databases">
        <title>The Genome Sequence of Loxodonta africana (African elephant).</title>
        <authorList>
            <person name="Di Palma F."/>
            <person name="Heiman D."/>
            <person name="Young S."/>
            <person name="Johnson J."/>
            <person name="Lander E.S."/>
            <person name="Lindblad-Toh K."/>
        </authorList>
    </citation>
    <scope>NUCLEOTIDE SEQUENCE [LARGE SCALE GENOMIC DNA]</scope>
    <source>
        <strain evidence="3 4">Isolate ISIS603380</strain>
    </source>
</reference>
<feature type="domain" description="STRA8 bHLH" evidence="2">
    <location>
        <begin position="1"/>
        <end position="30"/>
    </location>
</feature>
<dbReference type="PANTHER" id="PTHR35254:SF1">
    <property type="entry name" value="STIMULATED BY RETINOIC ACID GENE 8 PROTEIN HOMOLOG"/>
    <property type="match status" value="1"/>
</dbReference>
<dbReference type="eggNOG" id="ENOG502RT8C">
    <property type="taxonomic scope" value="Eukaryota"/>
</dbReference>
<evidence type="ECO:0000313" key="3">
    <source>
        <dbReference type="Ensembl" id="ENSLAFP00000025960.1"/>
    </source>
</evidence>
<dbReference type="PANTHER" id="PTHR35254">
    <property type="entry name" value="STIMULATED BY RETINOIC ACID GENE 8 PROTEIN HOMOLOG"/>
    <property type="match status" value="1"/>
</dbReference>
<dbReference type="GeneTree" id="ENSGT00390000017181"/>
<dbReference type="HOGENOM" id="CLU_049039_0_0_1"/>
<dbReference type="GO" id="GO:0051321">
    <property type="term" value="P:meiotic cell cycle"/>
    <property type="evidence" value="ECO:0007669"/>
    <property type="project" value="InterPro"/>
</dbReference>
<dbReference type="InterPro" id="IPR033537">
    <property type="entry name" value="Stra8"/>
</dbReference>
<reference evidence="3" key="3">
    <citation type="submission" date="2025-09" db="UniProtKB">
        <authorList>
            <consortium name="Ensembl"/>
        </authorList>
    </citation>
    <scope>IDENTIFICATION</scope>
    <source>
        <strain evidence="3">Isolate ISIS603380</strain>
    </source>
</reference>
<dbReference type="Ensembl" id="ENSLAFT00000029962.1">
    <property type="protein sequence ID" value="ENSLAFP00000025960.1"/>
    <property type="gene ID" value="ENSLAFG00000027643.1"/>
</dbReference>
<dbReference type="STRING" id="9785.ENSLAFP00000025960"/>
<organism evidence="3 4">
    <name type="scientific">Loxodonta africana</name>
    <name type="common">African elephant</name>
    <dbReference type="NCBI Taxonomy" id="9785"/>
    <lineage>
        <taxon>Eukaryota</taxon>
        <taxon>Metazoa</taxon>
        <taxon>Chordata</taxon>
        <taxon>Craniata</taxon>
        <taxon>Vertebrata</taxon>
        <taxon>Euteleostomi</taxon>
        <taxon>Mammalia</taxon>
        <taxon>Eutheria</taxon>
        <taxon>Afrotheria</taxon>
        <taxon>Proboscidea</taxon>
        <taxon>Elephantidae</taxon>
        <taxon>Loxodonta</taxon>
    </lineage>
</organism>
<evidence type="ECO:0000259" key="2">
    <source>
        <dbReference type="Pfam" id="PF23175"/>
    </source>
</evidence>
<dbReference type="InParanoid" id="G3UDQ2"/>
<dbReference type="FunCoup" id="G3UDQ2">
    <property type="interactions" value="6"/>
</dbReference>
<proteinExistence type="predicted"/>